<organism evidence="4 5">
    <name type="scientific">Apolygus lucorum</name>
    <name type="common">Small green plant bug</name>
    <name type="synonym">Lygocoris lucorum</name>
    <dbReference type="NCBI Taxonomy" id="248454"/>
    <lineage>
        <taxon>Eukaryota</taxon>
        <taxon>Metazoa</taxon>
        <taxon>Ecdysozoa</taxon>
        <taxon>Arthropoda</taxon>
        <taxon>Hexapoda</taxon>
        <taxon>Insecta</taxon>
        <taxon>Pterygota</taxon>
        <taxon>Neoptera</taxon>
        <taxon>Paraneoptera</taxon>
        <taxon>Hemiptera</taxon>
        <taxon>Heteroptera</taxon>
        <taxon>Panheteroptera</taxon>
        <taxon>Cimicomorpha</taxon>
        <taxon>Miridae</taxon>
        <taxon>Mirini</taxon>
        <taxon>Apolygus</taxon>
    </lineage>
</organism>
<feature type="compositionally biased region" description="Low complexity" evidence="2">
    <location>
        <begin position="1074"/>
        <end position="1085"/>
    </location>
</feature>
<name>A0A8S9XQS2_APOLU</name>
<dbReference type="GO" id="GO:0000796">
    <property type="term" value="C:condensin complex"/>
    <property type="evidence" value="ECO:0007669"/>
    <property type="project" value="TreeGrafter"/>
</dbReference>
<evidence type="ECO:0000256" key="1">
    <source>
        <dbReference type="SAM" id="Coils"/>
    </source>
</evidence>
<comment type="caution">
    <text evidence="4">The sequence shown here is derived from an EMBL/GenBank/DDBJ whole genome shotgun (WGS) entry which is preliminary data.</text>
</comment>
<sequence length="1217" mass="136628">MALEHRLLEDIRTFFNNDFAINLSDLQRPTYIFVRDFYCRVLIEFEVDTDNVRKASHLLEGTDNTVEITGDLNLVSAIKNTFGFLQFGLFDLLSPGDNQKRTVTMISNVMEFMHMADELTTNLDFEAYRASREEINYFAEQVEVMRQKVSEIALAKDRILQSTIELKNNLAKTKIEEQQMCAKADAAAKTSNAAKIELEKKREISKAKKAQVDKLKNAINILKEELVGVQSLDVKEEEKKKVEREKNELHAKYMEKVAAGKKYVAALETIKPIVAVAESVFELVDEDGERHEALLSIQKEAADMSQTQLTRKKELSSLKNEIVELEKKLTQVKLDKMNINEELSKNNEILTKKSSELVESIKITKEKVGASDEKLNALKKEADQTDSIKRKSIMKIGVSLTLAFDEELENVMHRNKKWIEWVILQTLRLVPNSQIMRGRVRSNPNALWWCGGSGDIGRYENMTSDCLTTTEDATECTDSKLRNPFRGYPVHSMYSSRVARAPPPYFYPVKKRSRRRFVPLAYYPVPYEGQRSMAVQSQLFLSGRRPSRKSLVGGHRHRAAYTVTQAQPPLPPDQVRKDQKVLAYSTYPGHPEGTQQKAKVFWHKVRKYPGKANVVSWCSQAVDSSTSADAKSVRSNYSRLSVDVSNEMAAMNKDIETILTRYEAAFDKNILNDLEERGLGKKKKHKPDTSVKATLPQLTAEQQTLISMEKPPLDRLGEIPIEYLKPRPPPSASVKEPIQETTNTSSLSANAVWKQMLQDLLNRGIMDKLDDTSLAKMQSALNEAAMSQSSPSVTPVATSLPKVEEAASALYPTASTTKLSGKTCVLQSDEKTVLSEVDKQFQYTMEALKNPTPTYNVNYTRPAATSEKSTTLPNLVERSEDLIPVNKVNDDTNWRKKLEEFRREANQAHCEGCKTLTEQLTLFQRGGSGDKLVVRQDKSVNTDVGRTSKEELSDSCSRNFSSGDRCDALGMSQGSLVQERKHSNSTITQQYNVKEISSNITVTSIVTDNTNSGNTSCNCEELTTNPSSARGMSGVTVEDVEDEELPLQRTSEKTSLGKSISSKIAARRAIKPISLSSQQGSPSKSVPDGTRVAKEGAGDSRAMDGTSVKKELTNLIQDISMGRNSSLGQNLLKLRESISQHKSLIDSDTCLDIIEVVTELMLSNEPVDLIARMEPKYESDLRKMRLNHIRHIQQEIKHIKSFNGYVSRKPPLNFPVD</sequence>
<feature type="coiled-coil region" evidence="1">
    <location>
        <begin position="308"/>
        <end position="342"/>
    </location>
</feature>
<dbReference type="GO" id="GO:0031262">
    <property type="term" value="C:Ndc80 complex"/>
    <property type="evidence" value="ECO:0007669"/>
    <property type="project" value="InterPro"/>
</dbReference>
<feature type="compositionally biased region" description="Basic and acidic residues" evidence="2">
    <location>
        <begin position="1091"/>
        <end position="1106"/>
    </location>
</feature>
<feature type="domain" description="Kinetochore protein Nuf2 N-terminal" evidence="3">
    <location>
        <begin position="16"/>
        <end position="120"/>
    </location>
</feature>
<dbReference type="GO" id="GO:0007076">
    <property type="term" value="P:mitotic chromosome condensation"/>
    <property type="evidence" value="ECO:0007669"/>
    <property type="project" value="TreeGrafter"/>
</dbReference>
<evidence type="ECO:0000313" key="4">
    <source>
        <dbReference type="EMBL" id="KAF6210396.1"/>
    </source>
</evidence>
<proteinExistence type="predicted"/>
<dbReference type="AlphaFoldDB" id="A0A8S9XQS2"/>
<dbReference type="PANTHER" id="PTHR43941">
    <property type="entry name" value="STRUCTURAL MAINTENANCE OF CHROMOSOMES PROTEIN 2"/>
    <property type="match status" value="1"/>
</dbReference>
<feature type="region of interest" description="Disordered" evidence="2">
    <location>
        <begin position="1039"/>
        <end position="1058"/>
    </location>
</feature>
<dbReference type="OrthoDB" id="6645450at2759"/>
<dbReference type="EMBL" id="WIXP02000005">
    <property type="protein sequence ID" value="KAF6210396.1"/>
    <property type="molecule type" value="Genomic_DNA"/>
</dbReference>
<feature type="region of interest" description="Disordered" evidence="2">
    <location>
        <begin position="1071"/>
        <end position="1106"/>
    </location>
</feature>
<feature type="coiled-coil region" evidence="1">
    <location>
        <begin position="198"/>
        <end position="255"/>
    </location>
</feature>
<keyword evidence="5" id="KW-1185">Reference proteome</keyword>
<dbReference type="GO" id="GO:0003682">
    <property type="term" value="F:chromatin binding"/>
    <property type="evidence" value="ECO:0007669"/>
    <property type="project" value="TreeGrafter"/>
</dbReference>
<evidence type="ECO:0000313" key="5">
    <source>
        <dbReference type="Proteomes" id="UP000466442"/>
    </source>
</evidence>
<accession>A0A8S9XQS2</accession>
<reference evidence="4" key="1">
    <citation type="journal article" date="2021" name="Mol. Ecol. Resour.">
        <title>Apolygus lucorum genome provides insights into omnivorousness and mesophyll feeding.</title>
        <authorList>
            <person name="Liu Y."/>
            <person name="Liu H."/>
            <person name="Wang H."/>
            <person name="Huang T."/>
            <person name="Liu B."/>
            <person name="Yang B."/>
            <person name="Yin L."/>
            <person name="Li B."/>
            <person name="Zhang Y."/>
            <person name="Zhang S."/>
            <person name="Jiang F."/>
            <person name="Zhang X."/>
            <person name="Ren Y."/>
            <person name="Wang B."/>
            <person name="Wang S."/>
            <person name="Lu Y."/>
            <person name="Wu K."/>
            <person name="Fan W."/>
            <person name="Wang G."/>
        </authorList>
    </citation>
    <scope>NUCLEOTIDE SEQUENCE</scope>
    <source>
        <strain evidence="4">12Hb</strain>
    </source>
</reference>
<dbReference type="PANTHER" id="PTHR43941:SF1">
    <property type="entry name" value="STRUCTURAL MAINTENANCE OF CHROMOSOMES PROTEIN 2"/>
    <property type="match status" value="1"/>
</dbReference>
<gene>
    <name evidence="4" type="ORF">GE061_013500</name>
</gene>
<protein>
    <recommendedName>
        <fullName evidence="3">Kinetochore protein Nuf2 N-terminal domain-containing protein</fullName>
    </recommendedName>
</protein>
<evidence type="ECO:0000259" key="3">
    <source>
        <dbReference type="Pfam" id="PF03800"/>
    </source>
</evidence>
<evidence type="ECO:0000256" key="2">
    <source>
        <dbReference type="SAM" id="MobiDB-lite"/>
    </source>
</evidence>
<keyword evidence="1" id="KW-0175">Coiled coil</keyword>
<dbReference type="InterPro" id="IPR005549">
    <property type="entry name" value="Kinetochore_Nuf2_N"/>
</dbReference>
<dbReference type="Pfam" id="PF03800">
    <property type="entry name" value="Nuf2"/>
    <property type="match status" value="1"/>
</dbReference>
<dbReference type="GO" id="GO:0000785">
    <property type="term" value="C:chromatin"/>
    <property type="evidence" value="ECO:0007669"/>
    <property type="project" value="TreeGrafter"/>
</dbReference>
<dbReference type="Proteomes" id="UP000466442">
    <property type="component" value="Linkage Group LG5"/>
</dbReference>